<evidence type="ECO:0000256" key="1">
    <source>
        <dbReference type="SAM" id="MobiDB-lite"/>
    </source>
</evidence>
<dbReference type="GO" id="GO:0030688">
    <property type="term" value="C:preribosome, small subunit precursor"/>
    <property type="evidence" value="ECO:0007669"/>
    <property type="project" value="TreeGrafter"/>
</dbReference>
<comment type="caution">
    <text evidence="3">The sequence shown here is derived from an EMBL/GenBank/DDBJ whole genome shotgun (WGS) entry which is preliminary data.</text>
</comment>
<dbReference type="PANTHER" id="PTHR12814:SF2">
    <property type="entry name" value="RNA-BINDING PROTEIN NOB1"/>
    <property type="match status" value="1"/>
</dbReference>
<dbReference type="SUPFAM" id="SSF144206">
    <property type="entry name" value="NOB1 zinc finger-like"/>
    <property type="match status" value="1"/>
</dbReference>
<dbReference type="PANTHER" id="PTHR12814">
    <property type="entry name" value="RNA-BINDING PROTEIN NOB1"/>
    <property type="match status" value="1"/>
</dbReference>
<name>A0A423TTY5_PENVA</name>
<dbReference type="Gene3D" id="6.20.210.10">
    <property type="entry name" value="Nin one binding (NOB1), Zn-ribbon-like"/>
    <property type="match status" value="1"/>
</dbReference>
<proteinExistence type="predicted"/>
<evidence type="ECO:0000313" key="4">
    <source>
        <dbReference type="Proteomes" id="UP000283509"/>
    </source>
</evidence>
<protein>
    <submittedName>
        <fullName evidence="3">Putative RNA-binding protein NOB1-like</fullName>
    </submittedName>
</protein>
<sequence length="206" mass="23665">MEEECQQIKNQVPLDIGSISIDENVKQSDSVGEDGDSEKEKGEQELDEEEEEEDEDEDEEEEYVYEEYCEDDERIDSEQHNGDEDYDEDQTEEISEDYVNAEEGAGDEEEDDDAGGWITLSNVKKHKMKKIGLKPEEEIEEKEVLVACMTADFAMQNVLKHIGLRVMGVDGKLIQQVRTFILRCHACFKTTSIMNRTFCQKCGNKL</sequence>
<gene>
    <name evidence="3" type="ORF">C7M84_001380</name>
</gene>
<dbReference type="GO" id="GO:0004521">
    <property type="term" value="F:RNA endonuclease activity"/>
    <property type="evidence" value="ECO:0007669"/>
    <property type="project" value="TreeGrafter"/>
</dbReference>
<feature type="domain" description="Nin one binding (NOB1) Zn-ribbon-like" evidence="2">
    <location>
        <begin position="174"/>
        <end position="205"/>
    </location>
</feature>
<feature type="compositionally biased region" description="Acidic residues" evidence="1">
    <location>
        <begin position="45"/>
        <end position="75"/>
    </location>
</feature>
<evidence type="ECO:0000313" key="3">
    <source>
        <dbReference type="EMBL" id="ROT79902.1"/>
    </source>
</evidence>
<organism evidence="3 4">
    <name type="scientific">Penaeus vannamei</name>
    <name type="common">Whiteleg shrimp</name>
    <name type="synonym">Litopenaeus vannamei</name>
    <dbReference type="NCBI Taxonomy" id="6689"/>
    <lineage>
        <taxon>Eukaryota</taxon>
        <taxon>Metazoa</taxon>
        <taxon>Ecdysozoa</taxon>
        <taxon>Arthropoda</taxon>
        <taxon>Crustacea</taxon>
        <taxon>Multicrustacea</taxon>
        <taxon>Malacostraca</taxon>
        <taxon>Eumalacostraca</taxon>
        <taxon>Eucarida</taxon>
        <taxon>Decapoda</taxon>
        <taxon>Dendrobranchiata</taxon>
        <taxon>Penaeoidea</taxon>
        <taxon>Penaeidae</taxon>
        <taxon>Penaeus</taxon>
    </lineage>
</organism>
<keyword evidence="4" id="KW-1185">Reference proteome</keyword>
<dbReference type="OrthoDB" id="446759at2759"/>
<feature type="compositionally biased region" description="Acidic residues" evidence="1">
    <location>
        <begin position="84"/>
        <end position="93"/>
    </location>
</feature>
<dbReference type="AlphaFoldDB" id="A0A423TTY5"/>
<dbReference type="STRING" id="6689.A0A423TTY5"/>
<dbReference type="EMBL" id="QCYY01001177">
    <property type="protein sequence ID" value="ROT79902.1"/>
    <property type="molecule type" value="Genomic_DNA"/>
</dbReference>
<dbReference type="InterPro" id="IPR014881">
    <property type="entry name" value="NOB1_Zn-bd"/>
</dbReference>
<reference evidence="3 4" key="1">
    <citation type="submission" date="2018-04" db="EMBL/GenBank/DDBJ databases">
        <authorList>
            <person name="Zhang X."/>
            <person name="Yuan J."/>
            <person name="Li F."/>
            <person name="Xiang J."/>
        </authorList>
    </citation>
    <scope>NUCLEOTIDE SEQUENCE [LARGE SCALE GENOMIC DNA]</scope>
    <source>
        <tissue evidence="3">Muscle</tissue>
    </source>
</reference>
<accession>A0A423TTY5</accession>
<dbReference type="InterPro" id="IPR039907">
    <property type="entry name" value="NOB1"/>
</dbReference>
<reference evidence="3 4" key="2">
    <citation type="submission" date="2019-01" db="EMBL/GenBank/DDBJ databases">
        <title>The decoding of complex shrimp genome reveals the adaptation for benthos swimmer, frequently molting mechanism and breeding impact on genome.</title>
        <authorList>
            <person name="Sun Y."/>
            <person name="Gao Y."/>
            <person name="Yu Y."/>
        </authorList>
    </citation>
    <scope>NUCLEOTIDE SEQUENCE [LARGE SCALE GENOMIC DNA]</scope>
    <source>
        <tissue evidence="3">Muscle</tissue>
    </source>
</reference>
<evidence type="ECO:0000259" key="2">
    <source>
        <dbReference type="Pfam" id="PF08772"/>
    </source>
</evidence>
<dbReference type="Proteomes" id="UP000283509">
    <property type="component" value="Unassembled WGS sequence"/>
</dbReference>
<feature type="region of interest" description="Disordered" evidence="1">
    <location>
        <begin position="1"/>
        <end position="93"/>
    </location>
</feature>
<dbReference type="InterPro" id="IPR036283">
    <property type="entry name" value="NOB1_Zf-like_sf"/>
</dbReference>
<dbReference type="Pfam" id="PF08772">
    <property type="entry name" value="Zn_ribbon_NOB1"/>
    <property type="match status" value="1"/>
</dbReference>
<dbReference type="GO" id="GO:0030490">
    <property type="term" value="P:maturation of SSU-rRNA"/>
    <property type="evidence" value="ECO:0007669"/>
    <property type="project" value="TreeGrafter"/>
</dbReference>